<organism evidence="1">
    <name type="scientific">Aphanomyces invadans</name>
    <dbReference type="NCBI Taxonomy" id="157072"/>
    <lineage>
        <taxon>Eukaryota</taxon>
        <taxon>Sar</taxon>
        <taxon>Stramenopiles</taxon>
        <taxon>Oomycota</taxon>
        <taxon>Saprolegniomycetes</taxon>
        <taxon>Saprolegniales</taxon>
        <taxon>Verrucalvaceae</taxon>
        <taxon>Aphanomyces</taxon>
    </lineage>
</organism>
<gene>
    <name evidence="1" type="ORF">H310_08833</name>
</gene>
<dbReference type="InterPro" id="IPR036397">
    <property type="entry name" value="RNaseH_sf"/>
</dbReference>
<accession>A0A024TYR0</accession>
<dbReference type="GO" id="GO:0003676">
    <property type="term" value="F:nucleic acid binding"/>
    <property type="evidence" value="ECO:0007669"/>
    <property type="project" value="InterPro"/>
</dbReference>
<dbReference type="Gene3D" id="3.30.420.10">
    <property type="entry name" value="Ribonuclease H-like superfamily/Ribonuclease H"/>
    <property type="match status" value="1"/>
</dbReference>
<reference evidence="1" key="1">
    <citation type="submission" date="2013-12" db="EMBL/GenBank/DDBJ databases">
        <title>The Genome Sequence of Aphanomyces invadans NJM9701.</title>
        <authorList>
            <consortium name="The Broad Institute Genomics Platform"/>
            <person name="Russ C."/>
            <person name="Tyler B."/>
            <person name="van West P."/>
            <person name="Dieguez-Uribeondo J."/>
            <person name="Young S.K."/>
            <person name="Zeng Q."/>
            <person name="Gargeya S."/>
            <person name="Fitzgerald M."/>
            <person name="Abouelleil A."/>
            <person name="Alvarado L."/>
            <person name="Chapman S.B."/>
            <person name="Gainer-Dewar J."/>
            <person name="Goldberg J."/>
            <person name="Griggs A."/>
            <person name="Gujja S."/>
            <person name="Hansen M."/>
            <person name="Howarth C."/>
            <person name="Imamovic A."/>
            <person name="Ireland A."/>
            <person name="Larimer J."/>
            <person name="McCowan C."/>
            <person name="Murphy C."/>
            <person name="Pearson M."/>
            <person name="Poon T.W."/>
            <person name="Priest M."/>
            <person name="Roberts A."/>
            <person name="Saif S."/>
            <person name="Shea T."/>
            <person name="Sykes S."/>
            <person name="Wortman J."/>
            <person name="Nusbaum C."/>
            <person name="Birren B."/>
        </authorList>
    </citation>
    <scope>NUCLEOTIDE SEQUENCE [LARGE SCALE GENOMIC DNA]</scope>
    <source>
        <strain evidence="1">NJM9701</strain>
    </source>
</reference>
<sequence length="188" mass="21535">MLKSHCNAIKPVLTEANKYISLKFTMSFVRPDMQFSSLNYFHIDEKWFYLTKKLRFLTQVMNFTAVARSRHIDVTASWWDGKIGTWPFVETVLTQRTSSNRGDPCDDDYGDVAINGQIHIDLTQQCEGSHCGVGHNAVLELAEYRSRGWSFELAPQTPNSPDPNIHDLGLFAALQLLQYQKYARSIDK</sequence>
<proteinExistence type="predicted"/>
<dbReference type="RefSeq" id="XP_008872963.1">
    <property type="nucleotide sequence ID" value="XM_008874741.1"/>
</dbReference>
<name>A0A024TYR0_9STRA</name>
<dbReference type="GeneID" id="20085883"/>
<dbReference type="PANTHER" id="PTHR47169">
    <property type="entry name" value="OS01G0541250 PROTEIN"/>
    <property type="match status" value="1"/>
</dbReference>
<dbReference type="EMBL" id="KI913969">
    <property type="protein sequence ID" value="ETV98766.1"/>
    <property type="molecule type" value="Genomic_DNA"/>
</dbReference>
<dbReference type="VEuPathDB" id="FungiDB:H310_08833"/>
<dbReference type="PANTHER" id="PTHR47169:SF2">
    <property type="entry name" value="OS01G0541250 PROTEIN"/>
    <property type="match status" value="1"/>
</dbReference>
<evidence type="ECO:0000313" key="1">
    <source>
        <dbReference type="EMBL" id="ETV98766.1"/>
    </source>
</evidence>
<dbReference type="AlphaFoldDB" id="A0A024TYR0"/>
<protein>
    <submittedName>
        <fullName evidence="1">Uncharacterized protein</fullName>
    </submittedName>
</protein>